<keyword evidence="6" id="KW-0539">Nucleus</keyword>
<sequence length="295" mass="32482">MEKYLNPSAPEGSKAQRIYLGHVQLIEFSSTFSWRGRQVIKPGVYPEPVVDTSMGPLSPTCLLAADGVLEGQQLVDIRLTQVAREAFPAGSSPWVSSLFSSRRAKALAPSWKQFPLQPGSGGLQPTGPRAGASVQLPVVCWALQQTGDGLRLGAWGRNRPRRAEVSYRRLRPSAPPLPDLGPDPGSAPGPRKAGEMVQMETQLQSIFEEVVKTEIIEEAFPGMFMDTPEDEKTKLISCLGAFRQFWGGLSQESHEQCIQWIVKFIHGQHSPKRISFLYDCLAMAVETGLLPPRYV</sequence>
<evidence type="ECO:0000256" key="8">
    <source>
        <dbReference type="SAM" id="MobiDB-lite"/>
    </source>
</evidence>
<feature type="compositionally biased region" description="Pro residues" evidence="8">
    <location>
        <begin position="173"/>
        <end position="187"/>
    </location>
</feature>
<name>A0A9W2WWF3_PHYMC</name>
<dbReference type="InterPro" id="IPR021629">
    <property type="entry name" value="Mediator_Med23"/>
</dbReference>
<dbReference type="AlphaFoldDB" id="A0A9W2WWF3"/>
<evidence type="ECO:0000256" key="7">
    <source>
        <dbReference type="ARBA" id="ARBA00031961"/>
    </source>
</evidence>
<evidence type="ECO:0000256" key="3">
    <source>
        <dbReference type="ARBA" id="ARBA00019696"/>
    </source>
</evidence>
<comment type="similarity">
    <text evidence="2">Belongs to the Mediator complex subunit 23 family.</text>
</comment>
<evidence type="ECO:0000256" key="6">
    <source>
        <dbReference type="ARBA" id="ARBA00023242"/>
    </source>
</evidence>
<dbReference type="PANTHER" id="PTHR12691:SF10">
    <property type="entry name" value="MEDIATOR OF RNA POLYMERASE II TRANSCRIPTION SUBUNIT 23"/>
    <property type="match status" value="1"/>
</dbReference>
<keyword evidence="4" id="KW-0805">Transcription regulation</keyword>
<evidence type="ECO:0000256" key="2">
    <source>
        <dbReference type="ARBA" id="ARBA00010222"/>
    </source>
</evidence>
<evidence type="ECO:0000256" key="4">
    <source>
        <dbReference type="ARBA" id="ARBA00023015"/>
    </source>
</evidence>
<evidence type="ECO:0000313" key="10">
    <source>
        <dbReference type="RefSeq" id="XP_054943365.1"/>
    </source>
</evidence>
<dbReference type="PANTHER" id="PTHR12691">
    <property type="entry name" value="MEDIATOR OF RNA POLYMERASE II TRANSCRIPTION SUBUNIT 23"/>
    <property type="match status" value="1"/>
</dbReference>
<feature type="region of interest" description="Disordered" evidence="8">
    <location>
        <begin position="166"/>
        <end position="192"/>
    </location>
</feature>
<comment type="subcellular location">
    <subcellularLocation>
        <location evidence="1">Nucleus</location>
    </subcellularLocation>
</comment>
<proteinExistence type="inferred from homology"/>
<dbReference type="OrthoDB" id="9982951at2759"/>
<dbReference type="GO" id="GO:0006357">
    <property type="term" value="P:regulation of transcription by RNA polymerase II"/>
    <property type="evidence" value="ECO:0007669"/>
    <property type="project" value="TreeGrafter"/>
</dbReference>
<keyword evidence="5" id="KW-0804">Transcription</keyword>
<dbReference type="GO" id="GO:0005667">
    <property type="term" value="C:transcription regulator complex"/>
    <property type="evidence" value="ECO:0007669"/>
    <property type="project" value="TreeGrafter"/>
</dbReference>
<evidence type="ECO:0000256" key="5">
    <source>
        <dbReference type="ARBA" id="ARBA00023163"/>
    </source>
</evidence>
<dbReference type="KEGG" id="pcad:129392445"/>
<organism evidence="9 10">
    <name type="scientific">Physeter macrocephalus</name>
    <name type="common">Sperm whale</name>
    <name type="synonym">Physeter catodon</name>
    <dbReference type="NCBI Taxonomy" id="9755"/>
    <lineage>
        <taxon>Eukaryota</taxon>
        <taxon>Metazoa</taxon>
        <taxon>Chordata</taxon>
        <taxon>Craniata</taxon>
        <taxon>Vertebrata</taxon>
        <taxon>Euteleostomi</taxon>
        <taxon>Mammalia</taxon>
        <taxon>Eutheria</taxon>
        <taxon>Laurasiatheria</taxon>
        <taxon>Artiodactyla</taxon>
        <taxon>Whippomorpha</taxon>
        <taxon>Cetacea</taxon>
        <taxon>Odontoceti</taxon>
        <taxon>Physeteridae</taxon>
        <taxon>Physeter</taxon>
    </lineage>
</organism>
<dbReference type="GO" id="GO:0016592">
    <property type="term" value="C:mediator complex"/>
    <property type="evidence" value="ECO:0007669"/>
    <property type="project" value="TreeGrafter"/>
</dbReference>
<reference evidence="10" key="1">
    <citation type="submission" date="2025-08" db="UniProtKB">
        <authorList>
            <consortium name="RefSeq"/>
        </authorList>
    </citation>
    <scope>IDENTIFICATION</scope>
    <source>
        <tissue evidence="10">Muscle</tissue>
    </source>
</reference>
<protein>
    <recommendedName>
        <fullName evidence="3">Mediator of RNA polymerase II transcription subunit 23</fullName>
    </recommendedName>
    <alternativeName>
        <fullName evidence="7">Mediator complex subunit 23</fullName>
    </alternativeName>
</protein>
<dbReference type="Proteomes" id="UP000248484">
    <property type="component" value="Chromosome 10"/>
</dbReference>
<evidence type="ECO:0000313" key="9">
    <source>
        <dbReference type="Proteomes" id="UP000248484"/>
    </source>
</evidence>
<accession>A0A9W2WWF3</accession>
<dbReference type="Pfam" id="PF11573">
    <property type="entry name" value="Med23"/>
    <property type="match status" value="1"/>
</dbReference>
<dbReference type="GO" id="GO:0010628">
    <property type="term" value="P:positive regulation of gene expression"/>
    <property type="evidence" value="ECO:0007669"/>
    <property type="project" value="TreeGrafter"/>
</dbReference>
<evidence type="ECO:0000256" key="1">
    <source>
        <dbReference type="ARBA" id="ARBA00004123"/>
    </source>
</evidence>
<gene>
    <name evidence="10" type="primary">LOC129392445</name>
</gene>
<keyword evidence="9" id="KW-1185">Reference proteome</keyword>
<dbReference type="GeneID" id="129392445"/>
<dbReference type="RefSeq" id="XP_054943365.1">
    <property type="nucleotide sequence ID" value="XM_055087390.1"/>
</dbReference>